<dbReference type="SUPFAM" id="SSF50630">
    <property type="entry name" value="Acid proteases"/>
    <property type="match status" value="1"/>
</dbReference>
<proteinExistence type="predicted"/>
<dbReference type="InterPro" id="IPR021109">
    <property type="entry name" value="Peptidase_aspartic_dom_sf"/>
</dbReference>
<dbReference type="Proteomes" id="UP000237105">
    <property type="component" value="Unassembled WGS sequence"/>
</dbReference>
<evidence type="ECO:0000313" key="2">
    <source>
        <dbReference type="Proteomes" id="UP000237105"/>
    </source>
</evidence>
<accession>A0A2P5DAF0</accession>
<protein>
    <submittedName>
        <fullName evidence="1">Aspartic peptidase domain containing protein</fullName>
    </submittedName>
</protein>
<name>A0A2P5DAF0_PARAD</name>
<keyword evidence="2" id="KW-1185">Reference proteome</keyword>
<dbReference type="OrthoDB" id="1194100at2759"/>
<evidence type="ECO:0000313" key="1">
    <source>
        <dbReference type="EMBL" id="PON70271.1"/>
    </source>
</evidence>
<dbReference type="Gene3D" id="2.40.70.10">
    <property type="entry name" value="Acid Proteases"/>
    <property type="match status" value="1"/>
</dbReference>
<sequence length="119" mass="12947">MLNRGIVRAMFDTGVINNFMSQCLVGDLGLTVSKSSSKIKTVNSDAQPIQGTTNSSLKIGNWEKECVFMAVPLDNFDLILGIEFFVQTKAVAVPYLSGCLLPMKGVCALFLWNLGDEPI</sequence>
<dbReference type="Pfam" id="PF13975">
    <property type="entry name" value="gag-asp_proteas"/>
    <property type="match status" value="1"/>
</dbReference>
<dbReference type="EMBL" id="JXTB01000051">
    <property type="protein sequence ID" value="PON70271.1"/>
    <property type="molecule type" value="Genomic_DNA"/>
</dbReference>
<dbReference type="AlphaFoldDB" id="A0A2P5DAF0"/>
<organism evidence="1 2">
    <name type="scientific">Parasponia andersonii</name>
    <name type="common">Sponia andersonii</name>
    <dbReference type="NCBI Taxonomy" id="3476"/>
    <lineage>
        <taxon>Eukaryota</taxon>
        <taxon>Viridiplantae</taxon>
        <taxon>Streptophyta</taxon>
        <taxon>Embryophyta</taxon>
        <taxon>Tracheophyta</taxon>
        <taxon>Spermatophyta</taxon>
        <taxon>Magnoliopsida</taxon>
        <taxon>eudicotyledons</taxon>
        <taxon>Gunneridae</taxon>
        <taxon>Pentapetalae</taxon>
        <taxon>rosids</taxon>
        <taxon>fabids</taxon>
        <taxon>Rosales</taxon>
        <taxon>Cannabaceae</taxon>
        <taxon>Parasponia</taxon>
    </lineage>
</organism>
<gene>
    <name evidence="1" type="ORF">PanWU01x14_081950</name>
</gene>
<comment type="caution">
    <text evidence="1">The sequence shown here is derived from an EMBL/GenBank/DDBJ whole genome shotgun (WGS) entry which is preliminary data.</text>
</comment>
<reference evidence="2" key="1">
    <citation type="submission" date="2016-06" db="EMBL/GenBank/DDBJ databases">
        <title>Parallel loss of symbiosis genes in relatives of nitrogen-fixing non-legume Parasponia.</title>
        <authorList>
            <person name="Van Velzen R."/>
            <person name="Holmer R."/>
            <person name="Bu F."/>
            <person name="Rutten L."/>
            <person name="Van Zeijl A."/>
            <person name="Liu W."/>
            <person name="Santuari L."/>
            <person name="Cao Q."/>
            <person name="Sharma T."/>
            <person name="Shen D."/>
            <person name="Roswanjaya Y."/>
            <person name="Wardhani T."/>
            <person name="Kalhor M.S."/>
            <person name="Jansen J."/>
            <person name="Van den Hoogen J."/>
            <person name="Gungor B."/>
            <person name="Hartog M."/>
            <person name="Hontelez J."/>
            <person name="Verver J."/>
            <person name="Yang W.-C."/>
            <person name="Schijlen E."/>
            <person name="Repin R."/>
            <person name="Schilthuizen M."/>
            <person name="Schranz E."/>
            <person name="Heidstra R."/>
            <person name="Miyata K."/>
            <person name="Fedorova E."/>
            <person name="Kohlen W."/>
            <person name="Bisseling T."/>
            <person name="Smit S."/>
            <person name="Geurts R."/>
        </authorList>
    </citation>
    <scope>NUCLEOTIDE SEQUENCE [LARGE SCALE GENOMIC DNA]</scope>
    <source>
        <strain evidence="2">cv. WU1-14</strain>
    </source>
</reference>
<dbReference type="CDD" id="cd00303">
    <property type="entry name" value="retropepsin_like"/>
    <property type="match status" value="1"/>
</dbReference>